<dbReference type="Proteomes" id="UP000012488">
    <property type="component" value="Chromosome"/>
</dbReference>
<comment type="similarity">
    <text evidence="1 2">Belongs to the UPF0102 family.</text>
</comment>
<evidence type="ECO:0000256" key="1">
    <source>
        <dbReference type="ARBA" id="ARBA00006738"/>
    </source>
</evidence>
<organism evidence="3 4">
    <name type="scientific">Methylobacterium mesophilicum SR1.6/6</name>
    <dbReference type="NCBI Taxonomy" id="908290"/>
    <lineage>
        <taxon>Bacteria</taxon>
        <taxon>Pseudomonadati</taxon>
        <taxon>Pseudomonadota</taxon>
        <taxon>Alphaproteobacteria</taxon>
        <taxon>Hyphomicrobiales</taxon>
        <taxon>Methylobacteriaceae</taxon>
        <taxon>Methylobacterium</taxon>
    </lineage>
</organism>
<dbReference type="SUPFAM" id="SSF52980">
    <property type="entry name" value="Restriction endonuclease-like"/>
    <property type="match status" value="1"/>
</dbReference>
<dbReference type="PANTHER" id="PTHR34039">
    <property type="entry name" value="UPF0102 PROTEIN YRAN"/>
    <property type="match status" value="1"/>
</dbReference>
<dbReference type="EMBL" id="CP043538">
    <property type="protein sequence ID" value="QGY00533.1"/>
    <property type="molecule type" value="Genomic_DNA"/>
</dbReference>
<dbReference type="PANTHER" id="PTHR34039:SF1">
    <property type="entry name" value="UPF0102 PROTEIN YRAN"/>
    <property type="match status" value="1"/>
</dbReference>
<dbReference type="InterPro" id="IPR003509">
    <property type="entry name" value="UPF0102_YraN-like"/>
</dbReference>
<dbReference type="GO" id="GO:0003676">
    <property type="term" value="F:nucleic acid binding"/>
    <property type="evidence" value="ECO:0007669"/>
    <property type="project" value="InterPro"/>
</dbReference>
<evidence type="ECO:0000313" key="3">
    <source>
        <dbReference type="EMBL" id="QGY00533.1"/>
    </source>
</evidence>
<dbReference type="HAMAP" id="MF_00048">
    <property type="entry name" value="UPF0102"/>
    <property type="match status" value="1"/>
</dbReference>
<reference evidence="3 4" key="1">
    <citation type="journal article" date="2012" name="Genet. Mol. Biol.">
        <title>Analysis of 16S rRNA and mxaF genes revealing insights into Methylobacterium niche-specific plant association.</title>
        <authorList>
            <person name="Dourado M.N."/>
            <person name="Andreote F.D."/>
            <person name="Dini-Andreote F."/>
            <person name="Conti R."/>
            <person name="Araujo J.M."/>
            <person name="Araujo W.L."/>
        </authorList>
    </citation>
    <scope>NUCLEOTIDE SEQUENCE [LARGE SCALE GENOMIC DNA]</scope>
    <source>
        <strain evidence="3 4">SR1.6/6</strain>
    </source>
</reference>
<proteinExistence type="inferred from homology"/>
<dbReference type="InterPro" id="IPR011856">
    <property type="entry name" value="tRNA_endonuc-like_dom_sf"/>
</dbReference>
<protein>
    <recommendedName>
        <fullName evidence="2">UPF0102 protein MMSR116_00295</fullName>
    </recommendedName>
</protein>
<dbReference type="InterPro" id="IPR011335">
    <property type="entry name" value="Restrct_endonuc-II-like"/>
</dbReference>
<name>A0A6B9F8P1_9HYPH</name>
<dbReference type="Pfam" id="PF02021">
    <property type="entry name" value="UPF0102"/>
    <property type="match status" value="1"/>
</dbReference>
<evidence type="ECO:0000256" key="2">
    <source>
        <dbReference type="HAMAP-Rule" id="MF_00048"/>
    </source>
</evidence>
<sequence>MNGALPDRAQRHRAAYRRGHRAEWLALAVLMLKGYWPVGRRVSVAGGEIDLIVQRWNTVAFVEVKARSRREDAREAIDAAKRRRFSRAVRAWIGRNTWSAGMTFRADAVFVGAREWPAHVADAFTIEGL</sequence>
<dbReference type="KEGG" id="mmes:MMSR116_00295"/>
<dbReference type="NCBIfam" id="NF011272">
    <property type="entry name" value="PRK14679.1"/>
    <property type="match status" value="1"/>
</dbReference>
<accession>A0A6B9F8P1</accession>
<dbReference type="AlphaFoldDB" id="A0A6B9F8P1"/>
<evidence type="ECO:0000313" key="4">
    <source>
        <dbReference type="Proteomes" id="UP000012488"/>
    </source>
</evidence>
<gene>
    <name evidence="3" type="ORF">MMSR116_00295</name>
</gene>
<dbReference type="Gene3D" id="3.40.1350.10">
    <property type="match status" value="1"/>
</dbReference>
<reference evidence="3 4" key="2">
    <citation type="journal article" date="2013" name="Genome Announc.">
        <title>Draft Genome Sequence of Methylobacterium mesophilicum Strain SR1.6/6, Isolated from Citrus sinensis.</title>
        <authorList>
            <person name="Marinho Almeida D."/>
            <person name="Dini-Andreote F."/>
            <person name="Camargo Neves A.A."/>
            <person name="Juca Ramos R.T."/>
            <person name="Andreote F.D."/>
            <person name="Carneiro A.R."/>
            <person name="Oliveira de Souza Lima A."/>
            <person name="Caracciolo Gomes de Sa P.H."/>
            <person name="Ribeiro Barbosa M.S."/>
            <person name="Araujo W.L."/>
            <person name="Silva A."/>
        </authorList>
    </citation>
    <scope>NUCLEOTIDE SEQUENCE [LARGE SCALE GENOMIC DNA]</scope>
    <source>
        <strain evidence="3 4">SR1.6/6</strain>
    </source>
</reference>
<dbReference type="RefSeq" id="WP_158168465.1">
    <property type="nucleotide sequence ID" value="NZ_CP043538.1"/>
</dbReference>
<dbReference type="OrthoDB" id="9812968at2"/>